<name>H8GX60_DEIGI</name>
<sequence>MLTVTHALSQVEQVGAIFPVVLSTAQQGLQALAGAIFLPDPAQQRLERVAAQAERQDAPSIWQDGPIQTGSPASVSFMTHEAQYFPSKGDLARAYPHLEEQTGQTAPVASAVIPISSQDQVLGVLVLDFEEPHHFTAEEQLFLEILASLSGQVLVRLKMTAQLQHQERLLRSIVERSPTPIAVGTKDGQVSLVNDAYLELIGQSRAAFEKGQIDWRATTPPEFHALDTASVTRVLLEDATPTYEKMLQRPDGERREVQLTIMRYTADNDTAILGYFVDLTSQRAVEHALERHSELLEAQVQKRTREIQARDAELASFNLGISHDLRAPVRRIKSFAELLLRNADELPEKARTYIDYIGLSTERMTNLLDGLLSLSQASQAPLHKVPVDLGALVKASQTDTEMQYPDRPITWQIGPLPEVWGDAQSLERVLTNLLSNAAKYSQHSAEVCIRVWSERVPGGWAIKVTDQGVGFNDAYREQLFGLFQRLHAERDFQGTGVGLATVLRLISRHGGTVIAQNNPGDGATFGFVLPDHEA</sequence>
<keyword evidence="11" id="KW-1185">Reference proteome</keyword>
<dbReference type="InterPro" id="IPR003018">
    <property type="entry name" value="GAF"/>
</dbReference>
<dbReference type="Pfam" id="PF00512">
    <property type="entry name" value="HisKA"/>
    <property type="match status" value="1"/>
</dbReference>
<dbReference type="InterPro" id="IPR000014">
    <property type="entry name" value="PAS"/>
</dbReference>
<dbReference type="SUPFAM" id="SSF55785">
    <property type="entry name" value="PYP-like sensor domain (PAS domain)"/>
    <property type="match status" value="1"/>
</dbReference>
<dbReference type="GO" id="GO:0000156">
    <property type="term" value="F:phosphorelay response regulator activity"/>
    <property type="evidence" value="ECO:0007669"/>
    <property type="project" value="TreeGrafter"/>
</dbReference>
<comment type="catalytic activity">
    <reaction evidence="1">
        <text>ATP + protein L-histidine = ADP + protein N-phospho-L-histidine.</text>
        <dbReference type="EC" id="2.7.13.3"/>
    </reaction>
</comment>
<evidence type="ECO:0000256" key="3">
    <source>
        <dbReference type="ARBA" id="ARBA00022553"/>
    </source>
</evidence>
<dbReference type="FunFam" id="3.30.565.10:FF:000006">
    <property type="entry name" value="Sensor histidine kinase WalK"/>
    <property type="match status" value="1"/>
</dbReference>
<dbReference type="EMBL" id="CP002191">
    <property type="protein sequence ID" value="AFD24600.1"/>
    <property type="molecule type" value="Genomic_DNA"/>
</dbReference>
<dbReference type="InterPro" id="IPR029016">
    <property type="entry name" value="GAF-like_dom_sf"/>
</dbReference>
<dbReference type="GO" id="GO:0030295">
    <property type="term" value="F:protein kinase activator activity"/>
    <property type="evidence" value="ECO:0007669"/>
    <property type="project" value="TreeGrafter"/>
</dbReference>
<dbReference type="InterPro" id="IPR000700">
    <property type="entry name" value="PAS-assoc_C"/>
</dbReference>
<dbReference type="GO" id="GO:0007234">
    <property type="term" value="P:osmosensory signaling via phosphorelay pathway"/>
    <property type="evidence" value="ECO:0007669"/>
    <property type="project" value="TreeGrafter"/>
</dbReference>
<evidence type="ECO:0000256" key="4">
    <source>
        <dbReference type="ARBA" id="ARBA00022679"/>
    </source>
</evidence>
<dbReference type="SMART" id="SM00388">
    <property type="entry name" value="HisKA"/>
    <property type="match status" value="1"/>
</dbReference>
<feature type="domain" description="Histidine kinase" evidence="7">
    <location>
        <begin position="320"/>
        <end position="533"/>
    </location>
</feature>
<dbReference type="SUPFAM" id="SSF47384">
    <property type="entry name" value="Homodimeric domain of signal transducing histidine kinase"/>
    <property type="match status" value="1"/>
</dbReference>
<dbReference type="InterPro" id="IPR005467">
    <property type="entry name" value="His_kinase_dom"/>
</dbReference>
<dbReference type="PRINTS" id="PR00344">
    <property type="entry name" value="BCTRLSENSOR"/>
</dbReference>
<dbReference type="CDD" id="cd00130">
    <property type="entry name" value="PAS"/>
    <property type="match status" value="1"/>
</dbReference>
<dbReference type="SMART" id="SM00091">
    <property type="entry name" value="PAS"/>
    <property type="match status" value="1"/>
</dbReference>
<accession>H8GX60</accession>
<keyword evidence="4" id="KW-0808">Transferase</keyword>
<dbReference type="GO" id="GO:0000155">
    <property type="term" value="F:phosphorelay sensor kinase activity"/>
    <property type="evidence" value="ECO:0007669"/>
    <property type="project" value="InterPro"/>
</dbReference>
<dbReference type="PROSITE" id="PS50109">
    <property type="entry name" value="HIS_KIN"/>
    <property type="match status" value="1"/>
</dbReference>
<dbReference type="InterPro" id="IPR036890">
    <property type="entry name" value="HATPase_C_sf"/>
</dbReference>
<dbReference type="Proteomes" id="UP000007575">
    <property type="component" value="Chromosome"/>
</dbReference>
<keyword evidence="6" id="KW-0472">Membrane</keyword>
<dbReference type="Pfam" id="PF13185">
    <property type="entry name" value="GAF_2"/>
    <property type="match status" value="1"/>
</dbReference>
<dbReference type="eggNOG" id="COG4251">
    <property type="taxonomic scope" value="Bacteria"/>
</dbReference>
<proteinExistence type="predicted"/>
<dbReference type="PATRIC" id="fig|745776.4.peg.690"/>
<evidence type="ECO:0000256" key="5">
    <source>
        <dbReference type="ARBA" id="ARBA00022777"/>
    </source>
</evidence>
<keyword evidence="5 10" id="KW-0418">Kinase</keyword>
<dbReference type="Pfam" id="PF02518">
    <property type="entry name" value="HATPase_c"/>
    <property type="match status" value="1"/>
</dbReference>
<keyword evidence="3" id="KW-0597">Phosphoprotein</keyword>
<evidence type="ECO:0000259" key="8">
    <source>
        <dbReference type="PROSITE" id="PS50112"/>
    </source>
</evidence>
<dbReference type="PROSITE" id="PS50113">
    <property type="entry name" value="PAC"/>
    <property type="match status" value="1"/>
</dbReference>
<protein>
    <recommendedName>
        <fullName evidence="2">histidine kinase</fullName>
        <ecNumber evidence="2">2.7.13.3</ecNumber>
    </recommendedName>
</protein>
<dbReference type="Gene3D" id="3.30.450.20">
    <property type="entry name" value="PAS domain"/>
    <property type="match status" value="1"/>
</dbReference>
<dbReference type="STRING" id="745776.DGo_CA0673"/>
<dbReference type="KEGG" id="dgo:DGo_CA0673"/>
<dbReference type="InterPro" id="IPR050351">
    <property type="entry name" value="BphY/WalK/GraS-like"/>
</dbReference>
<dbReference type="Gene3D" id="3.30.450.40">
    <property type="match status" value="1"/>
</dbReference>
<evidence type="ECO:0000259" key="7">
    <source>
        <dbReference type="PROSITE" id="PS50109"/>
    </source>
</evidence>
<evidence type="ECO:0000256" key="1">
    <source>
        <dbReference type="ARBA" id="ARBA00000085"/>
    </source>
</evidence>
<dbReference type="PROSITE" id="PS50112">
    <property type="entry name" value="PAS"/>
    <property type="match status" value="1"/>
</dbReference>
<dbReference type="NCBIfam" id="TIGR00229">
    <property type="entry name" value="sensory_box"/>
    <property type="match status" value="1"/>
</dbReference>
<dbReference type="PANTHER" id="PTHR42878:SF15">
    <property type="entry name" value="BACTERIOPHYTOCHROME"/>
    <property type="match status" value="1"/>
</dbReference>
<dbReference type="InterPro" id="IPR004358">
    <property type="entry name" value="Sig_transdc_His_kin-like_C"/>
</dbReference>
<dbReference type="SUPFAM" id="SSF55874">
    <property type="entry name" value="ATPase domain of HSP90 chaperone/DNA topoisomerase II/histidine kinase"/>
    <property type="match status" value="1"/>
</dbReference>
<dbReference type="HOGENOM" id="CLU_000445_114_71_0"/>
<evidence type="ECO:0000259" key="9">
    <source>
        <dbReference type="PROSITE" id="PS50113"/>
    </source>
</evidence>
<dbReference type="InterPro" id="IPR035965">
    <property type="entry name" value="PAS-like_dom_sf"/>
</dbReference>
<evidence type="ECO:0000313" key="10">
    <source>
        <dbReference type="EMBL" id="AFD24600.1"/>
    </source>
</evidence>
<dbReference type="EC" id="2.7.13.3" evidence="2"/>
<organism evidence="10 11">
    <name type="scientific">Deinococcus gobiensis (strain DSM 21396 / JCM 16679 / CGMCC 1.7299 / I-0)</name>
    <dbReference type="NCBI Taxonomy" id="745776"/>
    <lineage>
        <taxon>Bacteria</taxon>
        <taxon>Thermotogati</taxon>
        <taxon>Deinococcota</taxon>
        <taxon>Deinococci</taxon>
        <taxon>Deinococcales</taxon>
        <taxon>Deinococcaceae</taxon>
        <taxon>Deinococcus</taxon>
    </lineage>
</organism>
<dbReference type="Gene3D" id="1.10.287.130">
    <property type="match status" value="1"/>
</dbReference>
<dbReference type="CDD" id="cd00082">
    <property type="entry name" value="HisKA"/>
    <property type="match status" value="1"/>
</dbReference>
<reference evidence="10 11" key="1">
    <citation type="journal article" date="2012" name="PLoS ONE">
        <title>Genome sequence and transcriptome analysis of the radioresistant bacterium Deinococcus gobiensis: insights into the extreme environmental adaptations.</title>
        <authorList>
            <person name="Yuan M."/>
            <person name="Chen M."/>
            <person name="Zhang W."/>
            <person name="Lu W."/>
            <person name="Wang J."/>
            <person name="Yang M."/>
            <person name="Zhao P."/>
            <person name="Tang R."/>
            <person name="Li X."/>
            <person name="Hao Y."/>
            <person name="Zhou Z."/>
            <person name="Zhan Y."/>
            <person name="Yu H."/>
            <person name="Teng C."/>
            <person name="Yan Y."/>
            <person name="Ping S."/>
            <person name="Wang Y."/>
            <person name="Lin M."/>
        </authorList>
    </citation>
    <scope>NUCLEOTIDE SEQUENCE [LARGE SCALE GENOMIC DNA]</scope>
    <source>
        <strain evidence="10 11">I-0</strain>
    </source>
</reference>
<dbReference type="InterPro" id="IPR036097">
    <property type="entry name" value="HisK_dim/P_sf"/>
</dbReference>
<dbReference type="SMART" id="SM00065">
    <property type="entry name" value="GAF"/>
    <property type="match status" value="1"/>
</dbReference>
<evidence type="ECO:0000256" key="6">
    <source>
        <dbReference type="ARBA" id="ARBA00023136"/>
    </source>
</evidence>
<dbReference type="Gene3D" id="3.30.565.10">
    <property type="entry name" value="Histidine kinase-like ATPase, C-terminal domain"/>
    <property type="match status" value="1"/>
</dbReference>
<dbReference type="SUPFAM" id="SSF55781">
    <property type="entry name" value="GAF domain-like"/>
    <property type="match status" value="1"/>
</dbReference>
<dbReference type="PANTHER" id="PTHR42878">
    <property type="entry name" value="TWO-COMPONENT HISTIDINE KINASE"/>
    <property type="match status" value="1"/>
</dbReference>
<feature type="domain" description="PAC" evidence="9">
    <location>
        <begin position="241"/>
        <end position="291"/>
    </location>
</feature>
<evidence type="ECO:0000256" key="2">
    <source>
        <dbReference type="ARBA" id="ARBA00012438"/>
    </source>
</evidence>
<dbReference type="GO" id="GO:0016020">
    <property type="term" value="C:membrane"/>
    <property type="evidence" value="ECO:0007669"/>
    <property type="project" value="UniProtKB-SubCell"/>
</dbReference>
<dbReference type="InterPro" id="IPR003661">
    <property type="entry name" value="HisK_dim/P_dom"/>
</dbReference>
<gene>
    <name evidence="10" type="ordered locus">DGo_CA0673</name>
</gene>
<dbReference type="InterPro" id="IPR003594">
    <property type="entry name" value="HATPase_dom"/>
</dbReference>
<dbReference type="AlphaFoldDB" id="H8GX60"/>
<dbReference type="SMART" id="SM00387">
    <property type="entry name" value="HATPase_c"/>
    <property type="match status" value="1"/>
</dbReference>
<evidence type="ECO:0000313" key="11">
    <source>
        <dbReference type="Proteomes" id="UP000007575"/>
    </source>
</evidence>
<feature type="domain" description="PAS" evidence="8">
    <location>
        <begin position="166"/>
        <end position="205"/>
    </location>
</feature>